<feature type="region of interest" description="Disordered" evidence="1">
    <location>
        <begin position="345"/>
        <end position="380"/>
    </location>
</feature>
<name>A0A6N2AQX0_SOLCI</name>
<evidence type="ECO:0000256" key="1">
    <source>
        <dbReference type="SAM" id="MobiDB-lite"/>
    </source>
</evidence>
<feature type="compositionally biased region" description="Polar residues" evidence="1">
    <location>
        <begin position="70"/>
        <end position="91"/>
    </location>
</feature>
<dbReference type="EMBL" id="RXGB01010014">
    <property type="protein sequence ID" value="TMW84050.1"/>
    <property type="molecule type" value="Genomic_DNA"/>
</dbReference>
<feature type="region of interest" description="Disordered" evidence="1">
    <location>
        <begin position="26"/>
        <end position="91"/>
    </location>
</feature>
<dbReference type="AlphaFoldDB" id="A0A6N2AQX0"/>
<proteinExistence type="predicted"/>
<accession>A0A6N2AQX0</accession>
<organism evidence="2">
    <name type="scientific">Solanum chilense</name>
    <name type="common">Tomato</name>
    <name type="synonym">Lycopersicon chilense</name>
    <dbReference type="NCBI Taxonomy" id="4083"/>
    <lineage>
        <taxon>Eukaryota</taxon>
        <taxon>Viridiplantae</taxon>
        <taxon>Streptophyta</taxon>
        <taxon>Embryophyta</taxon>
        <taxon>Tracheophyta</taxon>
        <taxon>Spermatophyta</taxon>
        <taxon>Magnoliopsida</taxon>
        <taxon>eudicotyledons</taxon>
        <taxon>Gunneridae</taxon>
        <taxon>Pentapetalae</taxon>
        <taxon>asterids</taxon>
        <taxon>lamiids</taxon>
        <taxon>Solanales</taxon>
        <taxon>Solanaceae</taxon>
        <taxon>Solanoideae</taxon>
        <taxon>Solaneae</taxon>
        <taxon>Solanum</taxon>
        <taxon>Solanum subgen. Lycopersicon</taxon>
    </lineage>
</organism>
<sequence length="435" mass="48195">MAPKQDRVYARGRLKSVAPSARLVIGSDDERDLEYVPPGTSSPSLAAHAARATPNKEASGSAEVPVPTTAAESSSFYEADSSKSTPSTPTRALTLITDQPNRWCVNGQYQVYSDAKNLNDKGIMTRPLTLEQRADYPAKQDPLEQVLVRRIQVDMSLPSIRRYLYDENVDANRTPLTAEFDYRWQIVKGGQFLHETSLRETTKRWMALYLSINAEGDAAIAFPPQPDLHEEVFVAVMHKRAFKVTTAYPFPSMIFSLCRSAAQGRTATQAASTNTILVGSIPGSSTALSSYRSTPFPALVPLARVQKLEAQIAKLLHHIKPLMQNSIAEEEERLERRFVQHTERNIAERSRGRGEDDARAQKKERHEKEVARRASLSDEEARQIRAVELAVKASSSRYMEIAGGTDDSVVDVEDTTEGVQITEVVGSGEPDPPAW</sequence>
<protein>
    <submittedName>
        <fullName evidence="2">Uncharacterized protein</fullName>
    </submittedName>
</protein>
<gene>
    <name evidence="2" type="ORF">EJD97_000138</name>
</gene>
<evidence type="ECO:0000313" key="2">
    <source>
        <dbReference type="EMBL" id="TMW84050.1"/>
    </source>
</evidence>
<comment type="caution">
    <text evidence="2">The sequence shown here is derived from an EMBL/GenBank/DDBJ whole genome shotgun (WGS) entry which is preliminary data.</text>
</comment>
<reference evidence="2" key="1">
    <citation type="submission" date="2019-05" db="EMBL/GenBank/DDBJ databases">
        <title>The de novo reference genome and transcriptome assemblies of the wild tomato species Solanum chilense.</title>
        <authorList>
            <person name="Stam R."/>
            <person name="Nosenko T."/>
            <person name="Hoerger A.C."/>
            <person name="Stephan W."/>
            <person name="Seidel M.A."/>
            <person name="Kuhn J.M.M."/>
            <person name="Haberer G."/>
            <person name="Tellier A."/>
        </authorList>
    </citation>
    <scope>NUCLEOTIDE SEQUENCE</scope>
    <source>
        <tissue evidence="2">Mature leaves</tissue>
    </source>
</reference>